<gene>
    <name evidence="3" type="ORF">GA0061071_102298</name>
</gene>
<dbReference type="EMBL" id="FMAY01000002">
    <property type="protein sequence ID" value="SCB87840.1"/>
    <property type="molecule type" value="Genomic_DNA"/>
</dbReference>
<feature type="region of interest" description="Disordered" evidence="1">
    <location>
        <begin position="32"/>
        <end position="52"/>
    </location>
</feature>
<evidence type="ECO:0000313" key="4">
    <source>
        <dbReference type="Proteomes" id="UP000198975"/>
    </source>
</evidence>
<organism evidence="3 4">
    <name type="scientific">Kosakonia oryzendophytica</name>
    <dbReference type="NCBI Taxonomy" id="1005665"/>
    <lineage>
        <taxon>Bacteria</taxon>
        <taxon>Pseudomonadati</taxon>
        <taxon>Pseudomonadota</taxon>
        <taxon>Gammaproteobacteria</taxon>
        <taxon>Enterobacterales</taxon>
        <taxon>Enterobacteriaceae</taxon>
        <taxon>Kosakonia</taxon>
    </lineage>
</organism>
<keyword evidence="4" id="KW-1185">Reference proteome</keyword>
<protein>
    <submittedName>
        <fullName evidence="3">Uncharacterized protein</fullName>
    </submittedName>
</protein>
<proteinExistence type="predicted"/>
<feature type="transmembrane region" description="Helical" evidence="2">
    <location>
        <begin position="6"/>
        <end position="25"/>
    </location>
</feature>
<dbReference type="RefSeq" id="WP_061498057.1">
    <property type="nucleotide sequence ID" value="NZ_CP115659.1"/>
</dbReference>
<dbReference type="Proteomes" id="UP000198975">
    <property type="component" value="Unassembled WGS sequence"/>
</dbReference>
<accession>A0A1C4A064</accession>
<feature type="compositionally biased region" description="Low complexity" evidence="1">
    <location>
        <begin position="37"/>
        <end position="52"/>
    </location>
</feature>
<evidence type="ECO:0000256" key="2">
    <source>
        <dbReference type="SAM" id="Phobius"/>
    </source>
</evidence>
<keyword evidence="2" id="KW-1133">Transmembrane helix</keyword>
<dbReference type="AlphaFoldDB" id="A0A1C4A064"/>
<reference evidence="4" key="1">
    <citation type="submission" date="2016-08" db="EMBL/GenBank/DDBJ databases">
        <authorList>
            <person name="Varghese N."/>
            <person name="Submissions Spin"/>
        </authorList>
    </citation>
    <scope>NUCLEOTIDE SEQUENCE [LARGE SCALE GENOMIC DNA]</scope>
    <source>
        <strain evidence="4">REICA_082</strain>
    </source>
</reference>
<sequence>MTKTKGLLLLVVLVIVVNVIFFFAADDKKTKQETSNTDAAHAQTAAAVDAPHQGYQRHQAGYGLSLELPETWVLMSAEQTKELEKVSESVTGISRDDKAISLSANANKDGKLNTATVRVVFTDKSFGKDDLLHLTRSNIDDVCEVISSSLTPSLEKINSTLTSAVTCSLSTVNNTPAFLAEFHRKGILDNDDWEVKSYQLPLAEKTAVLTVTYNVTSQASKNEIDTVLHSVKFN</sequence>
<name>A0A1C4A064_9ENTR</name>
<keyword evidence="2" id="KW-0472">Membrane</keyword>
<keyword evidence="2" id="KW-0812">Transmembrane</keyword>
<evidence type="ECO:0000313" key="3">
    <source>
        <dbReference type="EMBL" id="SCB87840.1"/>
    </source>
</evidence>
<evidence type="ECO:0000256" key="1">
    <source>
        <dbReference type="SAM" id="MobiDB-lite"/>
    </source>
</evidence>